<protein>
    <submittedName>
        <fullName evidence="1">Uncharacterized protein</fullName>
    </submittedName>
</protein>
<proteinExistence type="predicted"/>
<accession>A0A6M0R7N0</accession>
<dbReference type="Proteomes" id="UP000473885">
    <property type="component" value="Unassembled WGS sequence"/>
</dbReference>
<keyword evidence="2" id="KW-1185">Reference proteome</keyword>
<dbReference type="AlphaFoldDB" id="A0A6M0R7N0"/>
<name>A0A6M0R7N0_9CLOT</name>
<organism evidence="1 2">
    <name type="scientific">Clostridium niameyense</name>
    <dbReference type="NCBI Taxonomy" id="1622073"/>
    <lineage>
        <taxon>Bacteria</taxon>
        <taxon>Bacillati</taxon>
        <taxon>Bacillota</taxon>
        <taxon>Clostridia</taxon>
        <taxon>Eubacteriales</taxon>
        <taxon>Clostridiaceae</taxon>
        <taxon>Clostridium</taxon>
    </lineage>
</organism>
<gene>
    <name evidence="1" type="ORF">FDF74_03035</name>
</gene>
<dbReference type="RefSeq" id="WP_163248496.1">
    <property type="nucleotide sequence ID" value="NZ_SXDP01000002.1"/>
</dbReference>
<reference evidence="1 2" key="1">
    <citation type="submission" date="2019-04" db="EMBL/GenBank/DDBJ databases">
        <title>Genome sequencing of Clostridium botulinum Groups I-IV and Clostridium butyricum.</title>
        <authorList>
            <person name="Brunt J."/>
            <person name="Van Vliet A.H.M."/>
            <person name="Stringer S.C."/>
            <person name="Carter A.T."/>
            <person name="Peck M.W."/>
        </authorList>
    </citation>
    <scope>NUCLEOTIDE SEQUENCE [LARGE SCALE GENOMIC DNA]</scope>
    <source>
        <strain evidence="1 2">IFR 18/094</strain>
    </source>
</reference>
<evidence type="ECO:0000313" key="2">
    <source>
        <dbReference type="Proteomes" id="UP000473885"/>
    </source>
</evidence>
<comment type="caution">
    <text evidence="1">The sequence shown here is derived from an EMBL/GenBank/DDBJ whole genome shotgun (WGS) entry which is preliminary data.</text>
</comment>
<evidence type="ECO:0000313" key="1">
    <source>
        <dbReference type="EMBL" id="NEZ46184.1"/>
    </source>
</evidence>
<sequence length="137" mass="15707">MCNIPKFDDFINKYPKYKKYAHNKYSINVFEFLSDPVNINKMLLANSKNKPALSGCISELESKFNISPDFDFNNPTVKQAIGSMVKIILTPFGYTPKAQKKMPKGSSKYFKSSTNYRFDSEKALLKIVPTFTIKKIK</sequence>
<dbReference type="EMBL" id="SXDP01000002">
    <property type="protein sequence ID" value="NEZ46184.1"/>
    <property type="molecule type" value="Genomic_DNA"/>
</dbReference>